<evidence type="ECO:0000313" key="1">
    <source>
        <dbReference type="EMBL" id="GAA1263264.1"/>
    </source>
</evidence>
<proteinExistence type="predicted"/>
<accession>A0ABP4HF89</accession>
<dbReference type="Gene3D" id="3.80.10.10">
    <property type="entry name" value="Ribonuclease Inhibitor"/>
    <property type="match status" value="1"/>
</dbReference>
<dbReference type="Proteomes" id="UP001500037">
    <property type="component" value="Unassembled WGS sequence"/>
</dbReference>
<name>A0ABP4HF89_9ACTN</name>
<keyword evidence="2" id="KW-1185">Reference proteome</keyword>
<dbReference type="InterPro" id="IPR047722">
    <property type="entry name" value="STM4015-like"/>
</dbReference>
<evidence type="ECO:0000313" key="2">
    <source>
        <dbReference type="Proteomes" id="UP001500037"/>
    </source>
</evidence>
<sequence>MTISEHITEFHGLPVFDLFPEDEAAAADPAALPAPDAVAWRVGLHYESKRGFTDLWQSFLDQVDTGRVRAVVIGPWFADDFEPLTEALAAVVAGAARLPELRALFIGDVTYEQCELSWLQMTDITPVFGAFPQLAELVVRGADGDSGEDEKLALTPLRHERLRALRFEAGGLPGEVVRAIASCDFPALESLELWLGVPQYGGDASVADLAPFLDGSRLPALRHLGLENSQIQDEIAAAVAGAPVVARLESLSLAMGILTDVGAGALLEGQPLTHLKALDLHHHFVGEELQQRLRERLEPSGVVLDLSGRVDPTSDWQYVANAE</sequence>
<dbReference type="SUPFAM" id="SSF52047">
    <property type="entry name" value="RNI-like"/>
    <property type="match status" value="1"/>
</dbReference>
<comment type="caution">
    <text evidence="1">The sequence shown here is derived from an EMBL/GenBank/DDBJ whole genome shotgun (WGS) entry which is preliminary data.</text>
</comment>
<protein>
    <submittedName>
        <fullName evidence="1">STM4015 family protein</fullName>
    </submittedName>
</protein>
<reference evidence="2" key="1">
    <citation type="journal article" date="2019" name="Int. J. Syst. Evol. Microbiol.">
        <title>The Global Catalogue of Microorganisms (GCM) 10K type strain sequencing project: providing services to taxonomists for standard genome sequencing and annotation.</title>
        <authorList>
            <consortium name="The Broad Institute Genomics Platform"/>
            <consortium name="The Broad Institute Genome Sequencing Center for Infectious Disease"/>
            <person name="Wu L."/>
            <person name="Ma J."/>
        </authorList>
    </citation>
    <scope>NUCLEOTIDE SEQUENCE [LARGE SCALE GENOMIC DNA]</scope>
    <source>
        <strain evidence="2">JCM 13004</strain>
    </source>
</reference>
<dbReference type="EMBL" id="BAAALF010000157">
    <property type="protein sequence ID" value="GAA1263264.1"/>
    <property type="molecule type" value="Genomic_DNA"/>
</dbReference>
<organism evidence="1 2">
    <name type="scientific">Kitasatospora nipponensis</name>
    <dbReference type="NCBI Taxonomy" id="258049"/>
    <lineage>
        <taxon>Bacteria</taxon>
        <taxon>Bacillati</taxon>
        <taxon>Actinomycetota</taxon>
        <taxon>Actinomycetes</taxon>
        <taxon>Kitasatosporales</taxon>
        <taxon>Streptomycetaceae</taxon>
        <taxon>Kitasatospora</taxon>
    </lineage>
</organism>
<gene>
    <name evidence="1" type="ORF">GCM10009665_61080</name>
</gene>
<dbReference type="NCBIfam" id="NF038076">
    <property type="entry name" value="fam_STM4015"/>
    <property type="match status" value="1"/>
</dbReference>
<dbReference type="RefSeq" id="WP_344445319.1">
    <property type="nucleotide sequence ID" value="NZ_BAAALF010000157.1"/>
</dbReference>
<dbReference type="InterPro" id="IPR032675">
    <property type="entry name" value="LRR_dom_sf"/>
</dbReference>